<dbReference type="Proteomes" id="UP000078540">
    <property type="component" value="Unassembled WGS sequence"/>
</dbReference>
<dbReference type="AlphaFoldDB" id="A0A195BGP8"/>
<gene>
    <name evidence="1" type="ORF">ALC53_06080</name>
</gene>
<sequence length="223" mass="25811">MGKHVGEIHRRLYTSSSHRTSWLTMSMDTCQQHVNRALQILAFPRLHKRDFVAQTNRRSRQESNFHRGNVGNLEIDIGEIRRIVTGSSKSFERENIRRCRRSERGRRRKISENKANLMQEYLLSWRERQQRESGLRGLPDSRSPPQLNFEGGRITIAHEVNEKNALDAVKNHAAVAIALTAVATAIDSHFGKNPDSEIAGRIKRRRITVDLCGKRRGRKRRED</sequence>
<reference evidence="1 2" key="1">
    <citation type="submission" date="2015-09" db="EMBL/GenBank/DDBJ databases">
        <title>Atta colombica WGS genome.</title>
        <authorList>
            <person name="Nygaard S."/>
            <person name="Hu H."/>
            <person name="Boomsma J."/>
            <person name="Zhang G."/>
        </authorList>
    </citation>
    <scope>NUCLEOTIDE SEQUENCE [LARGE SCALE GENOMIC DNA]</scope>
    <source>
        <strain evidence="1">Treedump-2</strain>
        <tissue evidence="1">Whole body</tissue>
    </source>
</reference>
<proteinExistence type="predicted"/>
<evidence type="ECO:0000313" key="1">
    <source>
        <dbReference type="EMBL" id="KYM83349.1"/>
    </source>
</evidence>
<accession>A0A195BGP8</accession>
<name>A0A195BGP8_9HYME</name>
<evidence type="ECO:0000313" key="2">
    <source>
        <dbReference type="Proteomes" id="UP000078540"/>
    </source>
</evidence>
<organism evidence="1 2">
    <name type="scientific">Atta colombica</name>
    <dbReference type="NCBI Taxonomy" id="520822"/>
    <lineage>
        <taxon>Eukaryota</taxon>
        <taxon>Metazoa</taxon>
        <taxon>Ecdysozoa</taxon>
        <taxon>Arthropoda</taxon>
        <taxon>Hexapoda</taxon>
        <taxon>Insecta</taxon>
        <taxon>Pterygota</taxon>
        <taxon>Neoptera</taxon>
        <taxon>Endopterygota</taxon>
        <taxon>Hymenoptera</taxon>
        <taxon>Apocrita</taxon>
        <taxon>Aculeata</taxon>
        <taxon>Formicoidea</taxon>
        <taxon>Formicidae</taxon>
        <taxon>Myrmicinae</taxon>
        <taxon>Atta</taxon>
    </lineage>
</organism>
<keyword evidence="2" id="KW-1185">Reference proteome</keyword>
<protein>
    <submittedName>
        <fullName evidence="1">Uncharacterized protein</fullName>
    </submittedName>
</protein>
<dbReference type="EMBL" id="KQ976490">
    <property type="protein sequence ID" value="KYM83349.1"/>
    <property type="molecule type" value="Genomic_DNA"/>
</dbReference>